<dbReference type="SUPFAM" id="SSF53098">
    <property type="entry name" value="Ribonuclease H-like"/>
    <property type="match status" value="1"/>
</dbReference>
<dbReference type="PANTHER" id="PTHR42648">
    <property type="entry name" value="TRANSPOSASE, PUTATIVE-RELATED"/>
    <property type="match status" value="1"/>
</dbReference>
<dbReference type="PANTHER" id="PTHR42648:SF20">
    <property type="entry name" value="RNA-DIRECTED DNA POLYMERASE"/>
    <property type="match status" value="1"/>
</dbReference>
<dbReference type="Proteomes" id="UP000257109">
    <property type="component" value="Unassembled WGS sequence"/>
</dbReference>
<gene>
    <name evidence="2" type="primary">GIP</name>
    <name evidence="2" type="ORF">CR513_14949</name>
</gene>
<dbReference type="InterPro" id="IPR039537">
    <property type="entry name" value="Retrotran_Ty1/copia-like"/>
</dbReference>
<reference evidence="2" key="1">
    <citation type="submission" date="2018-05" db="EMBL/GenBank/DDBJ databases">
        <title>Draft genome of Mucuna pruriens seed.</title>
        <authorList>
            <person name="Nnadi N.E."/>
            <person name="Vos R."/>
            <person name="Hasami M.H."/>
            <person name="Devisetty U.K."/>
            <person name="Aguiy J.C."/>
        </authorList>
    </citation>
    <scope>NUCLEOTIDE SEQUENCE [LARGE SCALE GENOMIC DNA]</scope>
    <source>
        <strain evidence="2">JCA_2017</strain>
    </source>
</reference>
<proteinExistence type="predicted"/>
<evidence type="ECO:0000259" key="1">
    <source>
        <dbReference type="PROSITE" id="PS50994"/>
    </source>
</evidence>
<dbReference type="PROSITE" id="PS50994">
    <property type="entry name" value="INTEGRASE"/>
    <property type="match status" value="1"/>
</dbReference>
<dbReference type="GO" id="GO:0003676">
    <property type="term" value="F:nucleic acid binding"/>
    <property type="evidence" value="ECO:0007669"/>
    <property type="project" value="InterPro"/>
</dbReference>
<dbReference type="InterPro" id="IPR012337">
    <property type="entry name" value="RNaseH-like_sf"/>
</dbReference>
<comment type="caution">
    <text evidence="2">The sequence shown here is derived from an EMBL/GenBank/DDBJ whole genome shotgun (WGS) entry which is preliminary data.</text>
</comment>
<feature type="non-terminal residue" evidence="2">
    <location>
        <position position="1"/>
    </location>
</feature>
<dbReference type="AlphaFoldDB" id="A0A371HFX4"/>
<dbReference type="OrthoDB" id="1436801at2759"/>
<organism evidence="2 3">
    <name type="scientific">Mucuna pruriens</name>
    <name type="common">Velvet bean</name>
    <name type="synonym">Dolichos pruriens</name>
    <dbReference type="NCBI Taxonomy" id="157652"/>
    <lineage>
        <taxon>Eukaryota</taxon>
        <taxon>Viridiplantae</taxon>
        <taxon>Streptophyta</taxon>
        <taxon>Embryophyta</taxon>
        <taxon>Tracheophyta</taxon>
        <taxon>Spermatophyta</taxon>
        <taxon>Magnoliopsida</taxon>
        <taxon>eudicotyledons</taxon>
        <taxon>Gunneridae</taxon>
        <taxon>Pentapetalae</taxon>
        <taxon>rosids</taxon>
        <taxon>fabids</taxon>
        <taxon>Fabales</taxon>
        <taxon>Fabaceae</taxon>
        <taxon>Papilionoideae</taxon>
        <taxon>50 kb inversion clade</taxon>
        <taxon>NPAAA clade</taxon>
        <taxon>indigoferoid/millettioid clade</taxon>
        <taxon>Phaseoleae</taxon>
        <taxon>Mucuna</taxon>
    </lineage>
</organism>
<dbReference type="InterPro" id="IPR036397">
    <property type="entry name" value="RNaseH_sf"/>
</dbReference>
<feature type="domain" description="Integrase catalytic" evidence="1">
    <location>
        <begin position="1"/>
        <end position="74"/>
    </location>
</feature>
<evidence type="ECO:0000313" key="2">
    <source>
        <dbReference type="EMBL" id="RDY01701.1"/>
    </source>
</evidence>
<accession>A0A371HFX4</accession>
<keyword evidence="3" id="KW-1185">Reference proteome</keyword>
<protein>
    <submittedName>
        <fullName evidence="2">Copia protein</fullName>
    </submittedName>
</protein>
<dbReference type="Gene3D" id="3.30.420.10">
    <property type="entry name" value="Ribonuclease H-like superfamily/Ribonuclease H"/>
    <property type="match status" value="1"/>
</dbReference>
<dbReference type="InterPro" id="IPR001584">
    <property type="entry name" value="Integrase_cat-core"/>
</dbReference>
<name>A0A371HFX4_MUCPR</name>
<evidence type="ECO:0000313" key="3">
    <source>
        <dbReference type="Proteomes" id="UP000257109"/>
    </source>
</evidence>
<dbReference type="GO" id="GO:0015074">
    <property type="term" value="P:DNA integration"/>
    <property type="evidence" value="ECO:0007669"/>
    <property type="project" value="InterPro"/>
</dbReference>
<sequence>MKLNLCSLNTRLDRGGEYITNSLQGFCEKNDIIHEFTTPNTPQQNGIAKRKIRTLKDMMNVIIINSTICGGKLY</sequence>
<dbReference type="EMBL" id="QJKJ01002705">
    <property type="protein sequence ID" value="RDY01701.1"/>
    <property type="molecule type" value="Genomic_DNA"/>
</dbReference>